<dbReference type="PROSITE" id="PS50077">
    <property type="entry name" value="HEAT_REPEAT"/>
    <property type="match status" value="1"/>
</dbReference>
<dbReference type="GO" id="GO:0034198">
    <property type="term" value="P:cellular response to amino acid starvation"/>
    <property type="evidence" value="ECO:0007669"/>
    <property type="project" value="TreeGrafter"/>
</dbReference>
<dbReference type="InterPro" id="IPR011989">
    <property type="entry name" value="ARM-like"/>
</dbReference>
<keyword evidence="4" id="KW-1185">Reference proteome</keyword>
<evidence type="ECO:0000313" key="4">
    <source>
        <dbReference type="Proteomes" id="UP000738325"/>
    </source>
</evidence>
<evidence type="ECO:0000256" key="1">
    <source>
        <dbReference type="ARBA" id="ARBA00022737"/>
    </source>
</evidence>
<dbReference type="PANTHER" id="PTHR23346">
    <property type="entry name" value="TRANSLATIONAL ACTIVATOR GCN1-RELATED"/>
    <property type="match status" value="1"/>
</dbReference>
<dbReference type="OrthoDB" id="2110130at2759"/>
<gene>
    <name evidence="3" type="ORF">BGZ99_005751</name>
</gene>
<dbReference type="GO" id="GO:0005829">
    <property type="term" value="C:cytosol"/>
    <property type="evidence" value="ECO:0007669"/>
    <property type="project" value="TreeGrafter"/>
</dbReference>
<evidence type="ECO:0000256" key="2">
    <source>
        <dbReference type="PROSITE-ProRule" id="PRU00103"/>
    </source>
</evidence>
<dbReference type="Proteomes" id="UP000738325">
    <property type="component" value="Unassembled WGS sequence"/>
</dbReference>
<dbReference type="Pfam" id="PF24987">
    <property type="entry name" value="HEAT_EF3_N"/>
    <property type="match status" value="1"/>
</dbReference>
<comment type="caution">
    <text evidence="3">The sequence shown here is derived from an EMBL/GenBank/DDBJ whole genome shotgun (WGS) entry which is preliminary data.</text>
</comment>
<accession>A0A9P6UTA2</accession>
<reference evidence="3" key="1">
    <citation type="journal article" date="2020" name="Fungal Divers.">
        <title>Resolving the Mortierellaceae phylogeny through synthesis of multi-gene phylogenetics and phylogenomics.</title>
        <authorList>
            <person name="Vandepol N."/>
            <person name="Liber J."/>
            <person name="Desiro A."/>
            <person name="Na H."/>
            <person name="Kennedy M."/>
            <person name="Barry K."/>
            <person name="Grigoriev I.V."/>
            <person name="Miller A.N."/>
            <person name="O'Donnell K."/>
            <person name="Stajich J.E."/>
            <person name="Bonito G."/>
        </authorList>
    </citation>
    <scope>NUCLEOTIDE SEQUENCE</scope>
    <source>
        <strain evidence="3">REB-010B</strain>
    </source>
</reference>
<organism evidence="3 4">
    <name type="scientific">Dissophora globulifera</name>
    <dbReference type="NCBI Taxonomy" id="979702"/>
    <lineage>
        <taxon>Eukaryota</taxon>
        <taxon>Fungi</taxon>
        <taxon>Fungi incertae sedis</taxon>
        <taxon>Mucoromycota</taxon>
        <taxon>Mortierellomycotina</taxon>
        <taxon>Mortierellomycetes</taxon>
        <taxon>Mortierellales</taxon>
        <taxon>Mortierellaceae</taxon>
        <taxon>Dissophora</taxon>
    </lineage>
</organism>
<keyword evidence="1" id="KW-0677">Repeat</keyword>
<dbReference type="GO" id="GO:0006417">
    <property type="term" value="P:regulation of translation"/>
    <property type="evidence" value="ECO:0007669"/>
    <property type="project" value="TreeGrafter"/>
</dbReference>
<sequence>MKINISNKNTQALCELEERKEDAYLSINTALSVSASHSLHHLASEMTANATPSRDVDELTGMLAQLYTAPTSEECDEIARDMAARVARDGLIHLKTTDMLINLETEAKNKKSGLAREGALIGICALAEVIGRPSEPYLVPMLPMILDLYADKGPVVQDAAARAAVAIMAIMPSQSAPLVLPVLFQCISGPGKKWQTKVGALQLLADLSNASPIQVGIALPEIIPVVKDCLSDTKAEVRISSTGTFL</sequence>
<dbReference type="AlphaFoldDB" id="A0A9P6UTA2"/>
<protein>
    <submittedName>
        <fullName evidence="3">Uncharacterized protein</fullName>
    </submittedName>
</protein>
<dbReference type="InterPro" id="IPR016024">
    <property type="entry name" value="ARM-type_fold"/>
</dbReference>
<evidence type="ECO:0000313" key="3">
    <source>
        <dbReference type="EMBL" id="KAG0318306.1"/>
    </source>
</evidence>
<dbReference type="EMBL" id="JAAAIP010000379">
    <property type="protein sequence ID" value="KAG0318306.1"/>
    <property type="molecule type" value="Genomic_DNA"/>
</dbReference>
<name>A0A9P6UTA2_9FUNG</name>
<dbReference type="Gene3D" id="1.25.10.10">
    <property type="entry name" value="Leucine-rich Repeat Variant"/>
    <property type="match status" value="1"/>
</dbReference>
<proteinExistence type="predicted"/>
<feature type="repeat" description="HEAT" evidence="2">
    <location>
        <begin position="222"/>
        <end position="246"/>
    </location>
</feature>
<dbReference type="SUPFAM" id="SSF48371">
    <property type="entry name" value="ARM repeat"/>
    <property type="match status" value="1"/>
</dbReference>
<dbReference type="InterPro" id="IPR021133">
    <property type="entry name" value="HEAT_type_2"/>
</dbReference>
<dbReference type="PANTHER" id="PTHR23346:SF7">
    <property type="entry name" value="STALLED RIBOSOME SENSOR GCN1"/>
    <property type="match status" value="1"/>
</dbReference>
<dbReference type="GO" id="GO:0019887">
    <property type="term" value="F:protein kinase regulator activity"/>
    <property type="evidence" value="ECO:0007669"/>
    <property type="project" value="TreeGrafter"/>
</dbReference>